<reference evidence="1 2" key="1">
    <citation type="journal article" date="2023" name="Science">
        <title>Complex scaffold remodeling in plant triterpene biosynthesis.</title>
        <authorList>
            <person name="De La Pena R."/>
            <person name="Hodgson H."/>
            <person name="Liu J.C."/>
            <person name="Stephenson M.J."/>
            <person name="Martin A.C."/>
            <person name="Owen C."/>
            <person name="Harkess A."/>
            <person name="Leebens-Mack J."/>
            <person name="Jimenez L.E."/>
            <person name="Osbourn A."/>
            <person name="Sattely E.S."/>
        </authorList>
    </citation>
    <scope>NUCLEOTIDE SEQUENCE [LARGE SCALE GENOMIC DNA]</scope>
    <source>
        <strain evidence="2">cv. JPN11</strain>
        <tissue evidence="1">Leaf</tissue>
    </source>
</reference>
<gene>
    <name evidence="1" type="ORF">OWV82_008178</name>
</gene>
<protein>
    <submittedName>
        <fullName evidence="1">E3 ubiquitin-protein ligase ORTHRUS 2</fullName>
    </submittedName>
</protein>
<keyword evidence="2" id="KW-1185">Reference proteome</keyword>
<accession>A0ACC1YAM6</accession>
<name>A0ACC1YAM6_MELAZ</name>
<evidence type="ECO:0000313" key="2">
    <source>
        <dbReference type="Proteomes" id="UP001164539"/>
    </source>
</evidence>
<organism evidence="1 2">
    <name type="scientific">Melia azedarach</name>
    <name type="common">Chinaberry tree</name>
    <dbReference type="NCBI Taxonomy" id="155640"/>
    <lineage>
        <taxon>Eukaryota</taxon>
        <taxon>Viridiplantae</taxon>
        <taxon>Streptophyta</taxon>
        <taxon>Embryophyta</taxon>
        <taxon>Tracheophyta</taxon>
        <taxon>Spermatophyta</taxon>
        <taxon>Magnoliopsida</taxon>
        <taxon>eudicotyledons</taxon>
        <taxon>Gunneridae</taxon>
        <taxon>Pentapetalae</taxon>
        <taxon>rosids</taxon>
        <taxon>malvids</taxon>
        <taxon>Sapindales</taxon>
        <taxon>Meliaceae</taxon>
        <taxon>Melia</taxon>
    </lineage>
</organism>
<proteinExistence type="predicted"/>
<dbReference type="Proteomes" id="UP001164539">
    <property type="component" value="Chromosome 4"/>
</dbReference>
<evidence type="ECO:0000313" key="1">
    <source>
        <dbReference type="EMBL" id="KAJ4720328.1"/>
    </source>
</evidence>
<dbReference type="EMBL" id="CM051397">
    <property type="protein sequence ID" value="KAJ4720328.1"/>
    <property type="molecule type" value="Genomic_DNA"/>
</dbReference>
<comment type="caution">
    <text evidence="1">The sequence shown here is derived from an EMBL/GenBank/DDBJ whole genome shotgun (WGS) entry which is preliminary data.</text>
</comment>
<sequence>MAKMSMSNAAGWPPKVPHDHFGPILAEDDPIRKHGVLVGESWKDRLECRQWSVHLPHAAGIAGQSDYGAQLVALSGGYVDDEDHSECGGRDLSGNKRTNKTQSFDQKFENCNEASRVSQGETFLLCPETGVQYNGIYRIEKCWHIYVCKVCRYLFVRCDNDPTPWTRDNYWDHPKPQPIIRELMNAINITEQKKPPFWDYNIVFYSWGYIQIDNTMVVTVEMQLNACGSVRLPAGRKKPPPHGRKQVDGGHSEHGKRIRKVNQLARNVCARQKPVKV</sequence>